<evidence type="ECO:0000256" key="9">
    <source>
        <dbReference type="ARBA" id="ARBA00023098"/>
    </source>
</evidence>
<comment type="similarity">
    <text evidence="2">Belongs to the LpxB family.</text>
</comment>
<reference evidence="12 13" key="1">
    <citation type="submission" date="2020-06" db="EMBL/GenBank/DDBJ databases">
        <title>Dysbiosis in marine aquaculture revealed through microbiome analysis: reverse ecology for environmental sustainability.</title>
        <authorList>
            <person name="Haro-Moreno J.M."/>
            <person name="Coutinho F.H."/>
            <person name="Zaragoza-Solas A."/>
            <person name="Picazo A."/>
            <person name="Almagro-Moreno S."/>
            <person name="Lopez-Perez M."/>
        </authorList>
    </citation>
    <scope>NUCLEOTIDE SEQUENCE [LARGE SCALE GENOMIC DNA]</scope>
    <source>
        <strain evidence="12">MCMED-G41</strain>
    </source>
</reference>
<dbReference type="SUPFAM" id="SSF53756">
    <property type="entry name" value="UDP-Glycosyltransferase/glycogen phosphorylase"/>
    <property type="match status" value="1"/>
</dbReference>
<dbReference type="GO" id="GO:0005543">
    <property type="term" value="F:phospholipid binding"/>
    <property type="evidence" value="ECO:0007669"/>
    <property type="project" value="TreeGrafter"/>
</dbReference>
<keyword evidence="7 12" id="KW-0328">Glycosyltransferase</keyword>
<dbReference type="EMBL" id="JACETL010000001">
    <property type="protein sequence ID" value="MBA4692139.1"/>
    <property type="molecule type" value="Genomic_DNA"/>
</dbReference>
<dbReference type="NCBIfam" id="TIGR00215">
    <property type="entry name" value="lpxB"/>
    <property type="match status" value="1"/>
</dbReference>
<dbReference type="GO" id="GO:0016020">
    <property type="term" value="C:membrane"/>
    <property type="evidence" value="ECO:0007669"/>
    <property type="project" value="GOC"/>
</dbReference>
<sequence length="374" mass="41903">MAKERLKVGIIAAEHSSDRLGAKIIESLQDIFEIDLYGLGGPEVNANPIVTPNGIDYHDLHVMGLIDPLIKLPKILLNRRKLLKLFISNNIDIFIGVDSPDFNIFFHKKLKSNNVKTIQIVSPSVWGWRENRIRSIEANIDLTMCLFKFECDFYSKKNMQSFFLGHPFSQLKPNNIEDIIKRHSLEASKNFISILPGSRESEISELMPVYIAAAKKLLNQDPNAYFLIPAANKKLAIIIEQIKGINEIPYKLSLNSAQDFLSISPISIVTSGTASLEAAILGSSPIICYKTNKLNYAILSRLISTPFVGLPNLLLQKPIFPELIQYDLTPDSIVNSYSKIFSMPEQYQSHLLEINDAMSGKGFDNAAKAIKNLL</sequence>
<evidence type="ECO:0000256" key="10">
    <source>
        <dbReference type="ARBA" id="ARBA00048975"/>
    </source>
</evidence>
<evidence type="ECO:0000313" key="12">
    <source>
        <dbReference type="EMBL" id="MBA4692139.1"/>
    </source>
</evidence>
<protein>
    <recommendedName>
        <fullName evidence="4 11">Lipid-A-disaccharide synthase</fullName>
        <ecNumber evidence="3 11">2.4.1.182</ecNumber>
    </recommendedName>
</protein>
<evidence type="ECO:0000256" key="4">
    <source>
        <dbReference type="ARBA" id="ARBA00020902"/>
    </source>
</evidence>
<evidence type="ECO:0000256" key="5">
    <source>
        <dbReference type="ARBA" id="ARBA00022516"/>
    </source>
</evidence>
<dbReference type="Proteomes" id="UP000551848">
    <property type="component" value="Unassembled WGS sequence"/>
</dbReference>
<evidence type="ECO:0000256" key="8">
    <source>
        <dbReference type="ARBA" id="ARBA00022679"/>
    </source>
</evidence>
<evidence type="ECO:0000256" key="1">
    <source>
        <dbReference type="ARBA" id="ARBA00002056"/>
    </source>
</evidence>
<dbReference type="GO" id="GO:0008915">
    <property type="term" value="F:lipid-A-disaccharide synthase activity"/>
    <property type="evidence" value="ECO:0007669"/>
    <property type="project" value="UniProtKB-UniRule"/>
</dbReference>
<evidence type="ECO:0000256" key="7">
    <source>
        <dbReference type="ARBA" id="ARBA00022676"/>
    </source>
</evidence>
<keyword evidence="5" id="KW-0444">Lipid biosynthesis</keyword>
<dbReference type="PANTHER" id="PTHR30372:SF4">
    <property type="entry name" value="LIPID-A-DISACCHARIDE SYNTHASE, MITOCHONDRIAL-RELATED"/>
    <property type="match status" value="1"/>
</dbReference>
<keyword evidence="6" id="KW-0441">Lipid A biosynthesis</keyword>
<evidence type="ECO:0000313" key="13">
    <source>
        <dbReference type="Proteomes" id="UP000551848"/>
    </source>
</evidence>
<proteinExistence type="inferred from homology"/>
<keyword evidence="8 12" id="KW-0808">Transferase</keyword>
<accession>A0A838Y571</accession>
<dbReference type="InterPro" id="IPR003835">
    <property type="entry name" value="Glyco_trans_19"/>
</dbReference>
<comment type="function">
    <text evidence="1">Condensation of UDP-2,3-diacylglucosamine and 2,3-diacylglucosamine-1-phosphate to form lipid A disaccharide, a precursor of lipid A, a phosphorylated glycolipid that anchors the lipopolysaccharide to the outer membrane of the cell.</text>
</comment>
<gene>
    <name evidence="12" type="primary">lpxB</name>
    <name evidence="12" type="ORF">H2072_00150</name>
</gene>
<comment type="caution">
    <text evidence="12">The sequence shown here is derived from an EMBL/GenBank/DDBJ whole genome shotgun (WGS) entry which is preliminary data.</text>
</comment>
<evidence type="ECO:0000256" key="3">
    <source>
        <dbReference type="ARBA" id="ARBA00012687"/>
    </source>
</evidence>
<evidence type="ECO:0000256" key="2">
    <source>
        <dbReference type="ARBA" id="ARBA00007868"/>
    </source>
</evidence>
<evidence type="ECO:0000256" key="6">
    <source>
        <dbReference type="ARBA" id="ARBA00022556"/>
    </source>
</evidence>
<dbReference type="EC" id="2.4.1.182" evidence="3 11"/>
<dbReference type="Pfam" id="PF02684">
    <property type="entry name" value="LpxB"/>
    <property type="match status" value="1"/>
</dbReference>
<evidence type="ECO:0000256" key="11">
    <source>
        <dbReference type="NCBIfam" id="TIGR00215"/>
    </source>
</evidence>
<keyword evidence="9" id="KW-0443">Lipid metabolism</keyword>
<organism evidence="12 13">
    <name type="scientific">SAR86 cluster bacterium</name>
    <dbReference type="NCBI Taxonomy" id="2030880"/>
    <lineage>
        <taxon>Bacteria</taxon>
        <taxon>Pseudomonadati</taxon>
        <taxon>Pseudomonadota</taxon>
        <taxon>Gammaproteobacteria</taxon>
        <taxon>SAR86 cluster</taxon>
    </lineage>
</organism>
<name>A0A838Y571_9GAMM</name>
<dbReference type="AlphaFoldDB" id="A0A838Y571"/>
<comment type="catalytic activity">
    <reaction evidence="10">
        <text>a lipid X + a UDP-2-N,3-O-bis[(3R)-3-hydroxyacyl]-alpha-D-glucosamine = a lipid A disaccharide + UDP + H(+)</text>
        <dbReference type="Rhea" id="RHEA:67828"/>
        <dbReference type="ChEBI" id="CHEBI:15378"/>
        <dbReference type="ChEBI" id="CHEBI:58223"/>
        <dbReference type="ChEBI" id="CHEBI:137748"/>
        <dbReference type="ChEBI" id="CHEBI:176338"/>
        <dbReference type="ChEBI" id="CHEBI:176343"/>
        <dbReference type="EC" id="2.4.1.182"/>
    </reaction>
</comment>
<dbReference type="PANTHER" id="PTHR30372">
    <property type="entry name" value="LIPID-A-DISACCHARIDE SYNTHASE"/>
    <property type="match status" value="1"/>
</dbReference>
<dbReference type="GO" id="GO:0009245">
    <property type="term" value="P:lipid A biosynthetic process"/>
    <property type="evidence" value="ECO:0007669"/>
    <property type="project" value="UniProtKB-UniRule"/>
</dbReference>